<dbReference type="Gene3D" id="3.40.50.2000">
    <property type="entry name" value="Glycogen Phosphorylase B"/>
    <property type="match status" value="1"/>
</dbReference>
<feature type="chain" id="PRO_5024468908" description="UDP-glucuronosyltransferase" evidence="6">
    <location>
        <begin position="21"/>
        <end position="512"/>
    </location>
</feature>
<keyword evidence="2 5" id="KW-0328">Glycosyltransferase</keyword>
<comment type="catalytic activity">
    <reaction evidence="4 6">
        <text>glucuronate acceptor + UDP-alpha-D-glucuronate = acceptor beta-D-glucuronoside + UDP + H(+)</text>
        <dbReference type="Rhea" id="RHEA:21032"/>
        <dbReference type="ChEBI" id="CHEBI:15378"/>
        <dbReference type="ChEBI" id="CHEBI:58052"/>
        <dbReference type="ChEBI" id="CHEBI:58223"/>
        <dbReference type="ChEBI" id="CHEBI:132367"/>
        <dbReference type="ChEBI" id="CHEBI:132368"/>
        <dbReference type="EC" id="2.4.1.17"/>
    </reaction>
</comment>
<organism evidence="7 8">
    <name type="scientific">Trichuris muris</name>
    <name type="common">Mouse whipworm</name>
    <dbReference type="NCBI Taxonomy" id="70415"/>
    <lineage>
        <taxon>Eukaryota</taxon>
        <taxon>Metazoa</taxon>
        <taxon>Ecdysozoa</taxon>
        <taxon>Nematoda</taxon>
        <taxon>Enoplea</taxon>
        <taxon>Dorylaimia</taxon>
        <taxon>Trichinellida</taxon>
        <taxon>Trichuridae</taxon>
        <taxon>Trichuris</taxon>
    </lineage>
</organism>
<dbReference type="CDD" id="cd03784">
    <property type="entry name" value="GT1_Gtf-like"/>
    <property type="match status" value="1"/>
</dbReference>
<evidence type="ECO:0000256" key="5">
    <source>
        <dbReference type="RuleBase" id="RU003718"/>
    </source>
</evidence>
<dbReference type="GO" id="GO:0016020">
    <property type="term" value="C:membrane"/>
    <property type="evidence" value="ECO:0007669"/>
    <property type="project" value="UniProtKB-SubCell"/>
</dbReference>
<keyword evidence="7" id="KW-1185">Reference proteome</keyword>
<accession>A0A5S6QK82</accession>
<evidence type="ECO:0000256" key="6">
    <source>
        <dbReference type="RuleBase" id="RU362059"/>
    </source>
</evidence>
<dbReference type="PANTHER" id="PTHR48043">
    <property type="entry name" value="EG:EG0003.4 PROTEIN-RELATED"/>
    <property type="match status" value="1"/>
</dbReference>
<dbReference type="SUPFAM" id="SSF53756">
    <property type="entry name" value="UDP-Glycosyltransferase/glycogen phosphorylase"/>
    <property type="match status" value="1"/>
</dbReference>
<keyword evidence="6" id="KW-0732">Signal</keyword>
<sequence length="512" mass="57764">MKLAIAALIVSIALYGRSKAMGAKKILFMPAMTAPSHVKSMLPLAKVLGKDGHKVTFVQYYSDESEKIFDDDIEFIHLSTYAAMAVNENMATWLWLEKAANPWELINTVSALGQGCHRSWKDEHNADFYQKLTTLYWDLLIVDNVCQPCGVIMSTLTKNQSWVDYCTTPLFKWARTFRAVNVPLSVDITANAETYEPIRFGNRLFGLLDGVEELTFWFIFTLAMETHAEGIPLGKWRVRDFHTNAVYTVGSVPSMLDIPLPQSANTFLLDYACPKAAELSDEYREFVEDPSSAGTIVFSLGHMADWRVAPAEVIQAFYVAFEELPQYRIVWQFNGNASLINKKSHIKVSQWLPLPALLQHPRTALFITHSGIKSFREAVCFAVPVVSVPLFVDQLRHAVLTLKHGIGDVLDKTKLSKQAVHNAIVTVLRNGGHKERVVKMSAMVGDKIIDDMQRGKFWINFYLRHPNSALHMRLKGTTLNSLSYHCYDAMILLCALLFAVHYTLVGQDKLPM</sequence>
<dbReference type="InterPro" id="IPR050271">
    <property type="entry name" value="UDP-glycosyltransferase"/>
</dbReference>
<protein>
    <recommendedName>
        <fullName evidence="6">UDP-glucuronosyltransferase</fullName>
        <ecNumber evidence="6">2.4.1.17</ecNumber>
    </recommendedName>
</protein>
<dbReference type="PROSITE" id="PS00375">
    <property type="entry name" value="UDPGT"/>
    <property type="match status" value="1"/>
</dbReference>
<dbReference type="PANTHER" id="PTHR48043:SF62">
    <property type="entry name" value="GLUCURONOSYLTRANSFERASE"/>
    <property type="match status" value="1"/>
</dbReference>
<dbReference type="EC" id="2.4.1.17" evidence="6"/>
<evidence type="ECO:0000256" key="3">
    <source>
        <dbReference type="ARBA" id="ARBA00022679"/>
    </source>
</evidence>
<proteinExistence type="inferred from homology"/>
<dbReference type="InterPro" id="IPR035595">
    <property type="entry name" value="UDP_glycos_trans_CS"/>
</dbReference>
<dbReference type="Proteomes" id="UP000046395">
    <property type="component" value="Unassembled WGS sequence"/>
</dbReference>
<name>A0A5S6QK82_TRIMR</name>
<evidence type="ECO:0000256" key="2">
    <source>
        <dbReference type="ARBA" id="ARBA00022676"/>
    </source>
</evidence>
<dbReference type="Pfam" id="PF00201">
    <property type="entry name" value="UDPGT"/>
    <property type="match status" value="1"/>
</dbReference>
<evidence type="ECO:0000313" key="7">
    <source>
        <dbReference type="Proteomes" id="UP000046395"/>
    </source>
</evidence>
<evidence type="ECO:0000256" key="1">
    <source>
        <dbReference type="ARBA" id="ARBA00009995"/>
    </source>
</evidence>
<keyword evidence="3 5" id="KW-0808">Transferase</keyword>
<dbReference type="GO" id="GO:0015020">
    <property type="term" value="F:glucuronosyltransferase activity"/>
    <property type="evidence" value="ECO:0007669"/>
    <property type="project" value="UniProtKB-EC"/>
</dbReference>
<dbReference type="AlphaFoldDB" id="A0A5S6QK82"/>
<evidence type="ECO:0000256" key="4">
    <source>
        <dbReference type="ARBA" id="ARBA00047475"/>
    </source>
</evidence>
<dbReference type="FunFam" id="3.40.50.2000:FF:000021">
    <property type="entry name" value="UDP-glucuronosyltransferase"/>
    <property type="match status" value="1"/>
</dbReference>
<dbReference type="STRING" id="70415.A0A5S6QK82"/>
<dbReference type="WBParaSite" id="TMUE_2000007608.1">
    <property type="protein sequence ID" value="TMUE_2000007608.1"/>
    <property type="gene ID" value="WBGene00299942"/>
</dbReference>
<feature type="signal peptide" evidence="6">
    <location>
        <begin position="1"/>
        <end position="20"/>
    </location>
</feature>
<comment type="similarity">
    <text evidence="1 5">Belongs to the UDP-glycosyltransferase family.</text>
</comment>
<reference evidence="8" key="1">
    <citation type="submission" date="2019-12" db="UniProtKB">
        <authorList>
            <consortium name="WormBaseParasite"/>
        </authorList>
    </citation>
    <scope>IDENTIFICATION</scope>
</reference>
<evidence type="ECO:0000313" key="8">
    <source>
        <dbReference type="WBParaSite" id="TMUE_2000007608.1"/>
    </source>
</evidence>
<comment type="subcellular location">
    <subcellularLocation>
        <location evidence="6">Membrane</location>
        <topology evidence="6">Single-pass membrane protein</topology>
    </subcellularLocation>
</comment>
<dbReference type="InterPro" id="IPR002213">
    <property type="entry name" value="UDP_glucos_trans"/>
</dbReference>